<dbReference type="InterPro" id="IPR013785">
    <property type="entry name" value="Aldolase_TIM"/>
</dbReference>
<dbReference type="SUPFAM" id="SSF51412">
    <property type="entry name" value="Inosine monophosphate dehydrogenase (IMPDH)"/>
    <property type="match status" value="1"/>
</dbReference>
<keyword evidence="4" id="KW-0285">Flavoprotein</keyword>
<evidence type="ECO:0000313" key="11">
    <source>
        <dbReference type="Proteomes" id="UP000596938"/>
    </source>
</evidence>
<comment type="cofactor">
    <cofactor evidence="1">
        <name>FMN</name>
        <dbReference type="ChEBI" id="CHEBI:58210"/>
    </cofactor>
</comment>
<evidence type="ECO:0000256" key="1">
    <source>
        <dbReference type="ARBA" id="ARBA00001917"/>
    </source>
</evidence>
<accession>A0ABQ1XYP5</accession>
<dbReference type="CDD" id="cd04730">
    <property type="entry name" value="NPD_like"/>
    <property type="match status" value="1"/>
</dbReference>
<comment type="similarity">
    <text evidence="2">Belongs to the nitronate monooxygenase family. NMO class I subfamily.</text>
</comment>
<gene>
    <name evidence="10" type="ORF">GCM10011577_34370</name>
</gene>
<evidence type="ECO:0000256" key="8">
    <source>
        <dbReference type="ARBA" id="ARBA00031155"/>
    </source>
</evidence>
<evidence type="ECO:0000256" key="2">
    <source>
        <dbReference type="ARBA" id="ARBA00009881"/>
    </source>
</evidence>
<comment type="caution">
    <text evidence="10">The sequence shown here is derived from an EMBL/GenBank/DDBJ whole genome shotgun (WGS) entry which is preliminary data.</text>
</comment>
<evidence type="ECO:0000256" key="3">
    <source>
        <dbReference type="ARBA" id="ARBA00022575"/>
    </source>
</evidence>
<dbReference type="InterPro" id="IPR004136">
    <property type="entry name" value="NMO"/>
</dbReference>
<evidence type="ECO:0000313" key="10">
    <source>
        <dbReference type="EMBL" id="GGH07046.1"/>
    </source>
</evidence>
<keyword evidence="11" id="KW-1185">Reference proteome</keyword>
<name>A0ABQ1XYP5_9MICC</name>
<dbReference type="RefSeq" id="WP_188812936.1">
    <property type="nucleotide sequence ID" value="NZ_BAAAWV010000001.1"/>
</dbReference>
<organism evidence="10 11">
    <name type="scientific">Pseudarthrobacter polychromogenes</name>
    <dbReference type="NCBI Taxonomy" id="1676"/>
    <lineage>
        <taxon>Bacteria</taxon>
        <taxon>Bacillati</taxon>
        <taxon>Actinomycetota</taxon>
        <taxon>Actinomycetes</taxon>
        <taxon>Micrococcales</taxon>
        <taxon>Micrococcaceae</taxon>
        <taxon>Pseudarthrobacter</taxon>
    </lineage>
</organism>
<evidence type="ECO:0000256" key="7">
    <source>
        <dbReference type="ARBA" id="ARBA00023033"/>
    </source>
</evidence>
<evidence type="ECO:0000256" key="6">
    <source>
        <dbReference type="ARBA" id="ARBA00023002"/>
    </source>
</evidence>
<dbReference type="Proteomes" id="UP000596938">
    <property type="component" value="Unassembled WGS sequence"/>
</dbReference>
<keyword evidence="5" id="KW-0288">FMN</keyword>
<comment type="catalytic activity">
    <reaction evidence="9">
        <text>3 propionate 3-nitronate + 3 O2 + H2O = 3 3-oxopropanoate + 2 nitrate + nitrite + H2O2 + 3 H(+)</text>
        <dbReference type="Rhea" id="RHEA:57332"/>
        <dbReference type="ChEBI" id="CHEBI:15377"/>
        <dbReference type="ChEBI" id="CHEBI:15378"/>
        <dbReference type="ChEBI" id="CHEBI:15379"/>
        <dbReference type="ChEBI" id="CHEBI:16240"/>
        <dbReference type="ChEBI" id="CHEBI:16301"/>
        <dbReference type="ChEBI" id="CHEBI:17632"/>
        <dbReference type="ChEBI" id="CHEBI:33190"/>
        <dbReference type="ChEBI" id="CHEBI:136067"/>
    </reaction>
</comment>
<keyword evidence="7" id="KW-0503">Monooxygenase</keyword>
<evidence type="ECO:0000256" key="9">
    <source>
        <dbReference type="ARBA" id="ARBA00049401"/>
    </source>
</evidence>
<dbReference type="Pfam" id="PF03060">
    <property type="entry name" value="NMO"/>
    <property type="match status" value="1"/>
</dbReference>
<evidence type="ECO:0000256" key="5">
    <source>
        <dbReference type="ARBA" id="ARBA00022643"/>
    </source>
</evidence>
<dbReference type="EMBL" id="BMKU01000013">
    <property type="protein sequence ID" value="GGH07046.1"/>
    <property type="molecule type" value="Genomic_DNA"/>
</dbReference>
<sequence length="345" mass="35404">MDAPSGGNARFDIASLPLPVIQAPMAGGPSTPELAAAVSSRGGLGFLAAGYKAAAAVKAEIEATRRLTGAPLGVNVFVPQPSAISPGALEQYALSLAPDAERFGVTLGDPRHDDDDWDNKIEVLLEHVPEAVSFTFDVPEPAVISALQQRGSCVIGTVTSRPEAVRALEAGVDVLCVQGPEAGGHRGAFDTARRPEGESLHGLLEELADLGVPLIAAGGIATGADVQAALSRGALAVQAGTAFLRADEAGTKAAHRLALSSGRFTSTAVTRAFSGRNARGLYNEFMRRHDGEAPDGYPEIHHLTTPLRAAAAAAGDADWLNLWAGTGFNRTTAGPASAILASLTP</sequence>
<keyword evidence="3" id="KW-0216">Detoxification</keyword>
<dbReference type="Gene3D" id="3.20.20.70">
    <property type="entry name" value="Aldolase class I"/>
    <property type="match status" value="1"/>
</dbReference>
<keyword evidence="6" id="KW-0560">Oxidoreductase</keyword>
<evidence type="ECO:0000256" key="4">
    <source>
        <dbReference type="ARBA" id="ARBA00022630"/>
    </source>
</evidence>
<proteinExistence type="inferred from homology"/>
<protein>
    <recommendedName>
        <fullName evidence="8">Propionate 3-nitronate monooxygenase</fullName>
    </recommendedName>
</protein>
<dbReference type="PANTHER" id="PTHR42747">
    <property type="entry name" value="NITRONATE MONOOXYGENASE-RELATED"/>
    <property type="match status" value="1"/>
</dbReference>
<reference evidence="11" key="1">
    <citation type="journal article" date="2019" name="Int. J. Syst. Evol. Microbiol.">
        <title>The Global Catalogue of Microorganisms (GCM) 10K type strain sequencing project: providing services to taxonomists for standard genome sequencing and annotation.</title>
        <authorList>
            <consortium name="The Broad Institute Genomics Platform"/>
            <consortium name="The Broad Institute Genome Sequencing Center for Infectious Disease"/>
            <person name="Wu L."/>
            <person name="Ma J."/>
        </authorList>
    </citation>
    <scope>NUCLEOTIDE SEQUENCE [LARGE SCALE GENOMIC DNA]</scope>
    <source>
        <strain evidence="11">CGMCC 1.1927</strain>
    </source>
</reference>
<dbReference type="PANTHER" id="PTHR42747:SF3">
    <property type="entry name" value="NITRONATE MONOOXYGENASE-RELATED"/>
    <property type="match status" value="1"/>
</dbReference>